<keyword evidence="2" id="KW-0479">Metal-binding</keyword>
<dbReference type="Proteomes" id="UP000241769">
    <property type="component" value="Unassembled WGS sequence"/>
</dbReference>
<protein>
    <recommendedName>
        <fullName evidence="4">DDE Tnp4 domain-containing protein</fullName>
    </recommendedName>
</protein>
<evidence type="ECO:0000256" key="3">
    <source>
        <dbReference type="SAM" id="MobiDB-lite"/>
    </source>
</evidence>
<comment type="cofactor">
    <cofactor evidence="1">
        <name>a divalent metal cation</name>
        <dbReference type="ChEBI" id="CHEBI:60240"/>
    </cofactor>
</comment>
<evidence type="ECO:0000313" key="5">
    <source>
        <dbReference type="EMBL" id="PRP83249.1"/>
    </source>
</evidence>
<dbReference type="InterPro" id="IPR027806">
    <property type="entry name" value="HARBI1_dom"/>
</dbReference>
<reference evidence="5 6" key="1">
    <citation type="journal article" date="2018" name="Genome Biol. Evol.">
        <title>Multiple Roots of Fruiting Body Formation in Amoebozoa.</title>
        <authorList>
            <person name="Hillmann F."/>
            <person name="Forbes G."/>
            <person name="Novohradska S."/>
            <person name="Ferling I."/>
            <person name="Riege K."/>
            <person name="Groth M."/>
            <person name="Westermann M."/>
            <person name="Marz M."/>
            <person name="Spaller T."/>
            <person name="Winckler T."/>
            <person name="Schaap P."/>
            <person name="Glockner G."/>
        </authorList>
    </citation>
    <scope>NUCLEOTIDE SEQUENCE [LARGE SCALE GENOMIC DNA]</scope>
    <source>
        <strain evidence="5 6">Jena</strain>
    </source>
</reference>
<comment type="caution">
    <text evidence="5">The sequence shown here is derived from an EMBL/GenBank/DDBJ whole genome shotgun (WGS) entry which is preliminary data.</text>
</comment>
<feature type="domain" description="DDE Tnp4" evidence="4">
    <location>
        <begin position="134"/>
        <end position="303"/>
    </location>
</feature>
<evidence type="ECO:0000313" key="6">
    <source>
        <dbReference type="Proteomes" id="UP000241769"/>
    </source>
</evidence>
<name>A0A2P6NH28_9EUKA</name>
<dbReference type="AlphaFoldDB" id="A0A2P6NH28"/>
<gene>
    <name evidence="5" type="ORF">PROFUN_09461</name>
</gene>
<sequence>MPRQQTKRRKQFKTLEKEVHNRFGANLFENLRDSLRGYDLLLWSTDKPANLLDICLVHTLLHDMLNLGWKKIAREYDHPVRIAAKSMAHNARSIRAAARPWAESWITLGSLSEWTAAAELDNPPDWVRGPVLSMDSTDVRYQKYIGCSRKADCWSYKENGPALRFMATMDFGGRIRELDGGYSPKLYDGHWLMANKRRLVEDYRGAMVIANNHFYWGVKGLRPLNFHSPKAERDPKGTPHENSLTAHLTKDQKKRNAQIRRLRARVEHPFGKIKLRWKALQVPWKEGPDSLEDVVWMAIAWHNSRV</sequence>
<evidence type="ECO:0000259" key="4">
    <source>
        <dbReference type="Pfam" id="PF13359"/>
    </source>
</evidence>
<dbReference type="GO" id="GO:0046872">
    <property type="term" value="F:metal ion binding"/>
    <property type="evidence" value="ECO:0007669"/>
    <property type="project" value="UniProtKB-KW"/>
</dbReference>
<dbReference type="Pfam" id="PF13359">
    <property type="entry name" value="DDE_Tnp_4"/>
    <property type="match status" value="1"/>
</dbReference>
<dbReference type="EMBL" id="MDYQ01000086">
    <property type="protein sequence ID" value="PRP83249.1"/>
    <property type="molecule type" value="Genomic_DNA"/>
</dbReference>
<feature type="compositionally biased region" description="Basic and acidic residues" evidence="3">
    <location>
        <begin position="229"/>
        <end position="239"/>
    </location>
</feature>
<evidence type="ECO:0000256" key="1">
    <source>
        <dbReference type="ARBA" id="ARBA00001968"/>
    </source>
</evidence>
<keyword evidence="6" id="KW-1185">Reference proteome</keyword>
<accession>A0A2P6NH28</accession>
<feature type="region of interest" description="Disordered" evidence="3">
    <location>
        <begin position="228"/>
        <end position="256"/>
    </location>
</feature>
<organism evidence="5 6">
    <name type="scientific">Planoprotostelium fungivorum</name>
    <dbReference type="NCBI Taxonomy" id="1890364"/>
    <lineage>
        <taxon>Eukaryota</taxon>
        <taxon>Amoebozoa</taxon>
        <taxon>Evosea</taxon>
        <taxon>Variosea</taxon>
        <taxon>Cavosteliida</taxon>
        <taxon>Cavosteliaceae</taxon>
        <taxon>Planoprotostelium</taxon>
    </lineage>
</organism>
<evidence type="ECO:0000256" key="2">
    <source>
        <dbReference type="ARBA" id="ARBA00022723"/>
    </source>
</evidence>
<proteinExistence type="predicted"/>
<dbReference type="InParanoid" id="A0A2P6NH28"/>